<evidence type="ECO:0000256" key="1">
    <source>
        <dbReference type="SAM" id="MobiDB-lite"/>
    </source>
</evidence>
<protein>
    <submittedName>
        <fullName evidence="2">Yip1 domain family, member 7</fullName>
    </submittedName>
</protein>
<dbReference type="EMBL" id="HADZ01000735">
    <property type="protein sequence ID" value="SBP64676.1"/>
    <property type="molecule type" value="Transcribed_RNA"/>
</dbReference>
<name>A0A1A8BDF8_NOTKA</name>
<sequence>SRTASCVHGGGVRSIHVTSEPRLSHPDPAKTNTLVLSDPTTTLNVSSYEMKQGITGFPSASVDRAAVSGEIYQPATHPGTFGSSGSDAPEEELPLLVGGSKLIPVPSHLCWLTRDRF</sequence>
<feature type="non-terminal residue" evidence="2">
    <location>
        <position position="1"/>
    </location>
</feature>
<accession>A0A1A8BDF8</accession>
<gene>
    <name evidence="2" type="primary">YIPF7</name>
</gene>
<organism evidence="2">
    <name type="scientific">Nothobranchius kadleci</name>
    <name type="common">African annual killifish</name>
    <dbReference type="NCBI Taxonomy" id="1051664"/>
    <lineage>
        <taxon>Eukaryota</taxon>
        <taxon>Metazoa</taxon>
        <taxon>Chordata</taxon>
        <taxon>Craniata</taxon>
        <taxon>Vertebrata</taxon>
        <taxon>Euteleostomi</taxon>
        <taxon>Actinopterygii</taxon>
        <taxon>Neopterygii</taxon>
        <taxon>Teleostei</taxon>
        <taxon>Neoteleostei</taxon>
        <taxon>Acanthomorphata</taxon>
        <taxon>Ovalentaria</taxon>
        <taxon>Atherinomorphae</taxon>
        <taxon>Cyprinodontiformes</taxon>
        <taxon>Nothobranchiidae</taxon>
        <taxon>Nothobranchius</taxon>
    </lineage>
</organism>
<evidence type="ECO:0000313" key="2">
    <source>
        <dbReference type="EMBL" id="SBP64676.1"/>
    </source>
</evidence>
<reference evidence="2" key="1">
    <citation type="submission" date="2016-05" db="EMBL/GenBank/DDBJ databases">
        <authorList>
            <person name="Lavstsen T."/>
            <person name="Jespersen J.S."/>
        </authorList>
    </citation>
    <scope>NUCLEOTIDE SEQUENCE</scope>
    <source>
        <tissue evidence="2">Brain</tissue>
    </source>
</reference>
<reference evidence="2" key="2">
    <citation type="submission" date="2016-06" db="EMBL/GenBank/DDBJ databases">
        <title>The genome of a short-lived fish provides insights into sex chromosome evolution and the genetic control of aging.</title>
        <authorList>
            <person name="Reichwald K."/>
            <person name="Felder M."/>
            <person name="Petzold A."/>
            <person name="Koch P."/>
            <person name="Groth M."/>
            <person name="Platzer M."/>
        </authorList>
    </citation>
    <scope>NUCLEOTIDE SEQUENCE</scope>
    <source>
        <tissue evidence="2">Brain</tissue>
    </source>
</reference>
<feature type="region of interest" description="Disordered" evidence="1">
    <location>
        <begin position="1"/>
        <end position="35"/>
    </location>
</feature>
<dbReference type="AlphaFoldDB" id="A0A1A8BDF8"/>
<proteinExistence type="predicted"/>